<proteinExistence type="predicted"/>
<dbReference type="InterPro" id="IPR001763">
    <property type="entry name" value="Rhodanese-like_dom"/>
</dbReference>
<dbReference type="SUPFAM" id="SSF52821">
    <property type="entry name" value="Rhodanese/Cell cycle control phosphatase"/>
    <property type="match status" value="1"/>
</dbReference>
<evidence type="ECO:0000259" key="2">
    <source>
        <dbReference type="PROSITE" id="PS50206"/>
    </source>
</evidence>
<dbReference type="VEuPathDB" id="TriTrypDB:TM35_000751090"/>
<reference evidence="3 4" key="1">
    <citation type="submission" date="2017-03" db="EMBL/GenBank/DDBJ databases">
        <title>An alternative strategy for trypanosome survival in the mammalian bloodstream revealed through genome and transcriptome analysis of the ubiquitous bovine parasite Trypanosoma (Megatrypanum) theileri.</title>
        <authorList>
            <person name="Kelly S."/>
            <person name="Ivens A."/>
            <person name="Mott A."/>
            <person name="O'Neill E."/>
            <person name="Emms D."/>
            <person name="Macleod O."/>
            <person name="Voorheis P."/>
            <person name="Matthews J."/>
            <person name="Matthews K."/>
            <person name="Carrington M."/>
        </authorList>
    </citation>
    <scope>NUCLEOTIDE SEQUENCE [LARGE SCALE GENOMIC DNA]</scope>
    <source>
        <strain evidence="3">Edinburgh</strain>
    </source>
</reference>
<name>A0A1X0NF45_9TRYP</name>
<dbReference type="OrthoDB" id="566238at2759"/>
<organism evidence="3 4">
    <name type="scientific">Trypanosoma theileri</name>
    <dbReference type="NCBI Taxonomy" id="67003"/>
    <lineage>
        <taxon>Eukaryota</taxon>
        <taxon>Discoba</taxon>
        <taxon>Euglenozoa</taxon>
        <taxon>Kinetoplastea</taxon>
        <taxon>Metakinetoplastina</taxon>
        <taxon>Trypanosomatida</taxon>
        <taxon>Trypanosomatidae</taxon>
        <taxon>Trypanosoma</taxon>
    </lineage>
</organism>
<dbReference type="PROSITE" id="PS50206">
    <property type="entry name" value="RHODANESE_3"/>
    <property type="match status" value="1"/>
</dbReference>
<dbReference type="Gene3D" id="3.40.250.10">
    <property type="entry name" value="Rhodanese-like domain"/>
    <property type="match status" value="1"/>
</dbReference>
<dbReference type="Pfam" id="PF00581">
    <property type="entry name" value="Rhodanese"/>
    <property type="match status" value="1"/>
</dbReference>
<feature type="region of interest" description="Disordered" evidence="1">
    <location>
        <begin position="191"/>
        <end position="216"/>
    </location>
</feature>
<feature type="compositionally biased region" description="Low complexity" evidence="1">
    <location>
        <begin position="191"/>
        <end position="210"/>
    </location>
</feature>
<sequence>MWRRFGLQPVILGVQHNPPSRRAIMLRPTAAILSNEGKSRIVKREGKERRQVSDTADMNFSKHSKSSVELESPGKLAGEVKMMREETQLMSSQLQERNSQILSNTNDEQTETSQERDWTEPSLEDLDRSIPQVDCAFIANLIRSRNARRKEFLHNKARVKAKVEQLSKQQASSVLEAAKYPILGGLSGSRIASSSNSNSSSSNGVTTISSGDDDDAPIAVSPEVLAQLSDEDRDALLSSRPEYDDGFVLLDCRTVNEVTSWGMIEGAKVLPAHEMFDGFHLTPDEFEVEFGFPKPRPEEKIICYCQYGPRSLMAAQILSWMGYMNVLHFRDGYYEWGKQYNLLLRRWMVHDKESGNEIRRQAAFQAGLELQREIAPEFNELPMSEAARYKIDTTRSRGKMIVGEGVREEAYSQIATLVSGMQPPLLPGVLDDADRAVGVSGAIGRREQQMKNFLQETTGMDAHKEDTRPPMGLAEVQAKVMDAFTRSDGGSHAPPR</sequence>
<evidence type="ECO:0000313" key="3">
    <source>
        <dbReference type="EMBL" id="ORC83342.1"/>
    </source>
</evidence>
<feature type="domain" description="Rhodanese" evidence="2">
    <location>
        <begin position="243"/>
        <end position="345"/>
    </location>
</feature>
<dbReference type="AlphaFoldDB" id="A0A1X0NF45"/>
<dbReference type="STRING" id="67003.A0A1X0NF45"/>
<evidence type="ECO:0000313" key="4">
    <source>
        <dbReference type="Proteomes" id="UP000192257"/>
    </source>
</evidence>
<protein>
    <submittedName>
        <fullName evidence="3">Rhodanese-like protein</fullName>
    </submittedName>
</protein>
<dbReference type="InterPro" id="IPR036873">
    <property type="entry name" value="Rhodanese-like_dom_sf"/>
</dbReference>
<feature type="compositionally biased region" description="Polar residues" evidence="1">
    <location>
        <begin position="88"/>
        <end position="107"/>
    </location>
</feature>
<dbReference type="SMART" id="SM00450">
    <property type="entry name" value="RHOD"/>
    <property type="match status" value="1"/>
</dbReference>
<feature type="region of interest" description="Disordered" evidence="1">
    <location>
        <begin position="88"/>
        <end position="125"/>
    </location>
</feature>
<comment type="caution">
    <text evidence="3">The sequence shown here is derived from an EMBL/GenBank/DDBJ whole genome shotgun (WGS) entry which is preliminary data.</text>
</comment>
<dbReference type="GO" id="GO:0005739">
    <property type="term" value="C:mitochondrion"/>
    <property type="evidence" value="ECO:0007669"/>
    <property type="project" value="TreeGrafter"/>
</dbReference>
<dbReference type="EMBL" id="NBCO01000075">
    <property type="protein sequence ID" value="ORC83342.1"/>
    <property type="molecule type" value="Genomic_DNA"/>
</dbReference>
<dbReference type="GeneID" id="39991077"/>
<dbReference type="Proteomes" id="UP000192257">
    <property type="component" value="Unassembled WGS sequence"/>
</dbReference>
<dbReference type="PANTHER" id="PTHR44086">
    <property type="entry name" value="THIOSULFATE SULFURTRANSFERASE RDL2, MITOCHONDRIAL-RELATED"/>
    <property type="match status" value="1"/>
</dbReference>
<evidence type="ECO:0000256" key="1">
    <source>
        <dbReference type="SAM" id="MobiDB-lite"/>
    </source>
</evidence>
<dbReference type="RefSeq" id="XP_028877408.1">
    <property type="nucleotide sequence ID" value="XM_029031297.1"/>
</dbReference>
<keyword evidence="4" id="KW-1185">Reference proteome</keyword>
<accession>A0A1X0NF45</accession>
<gene>
    <name evidence="3" type="ORF">TM35_000751090</name>
</gene>
<feature type="region of interest" description="Disordered" evidence="1">
    <location>
        <begin position="45"/>
        <end position="73"/>
    </location>
</feature>
<dbReference type="PANTHER" id="PTHR44086:SF5">
    <property type="entry name" value="RHODANESE DOMAIN-CONTAINING PROTEIN"/>
    <property type="match status" value="1"/>
</dbReference>
<dbReference type="GO" id="GO:0004792">
    <property type="term" value="F:thiosulfate-cyanide sulfurtransferase activity"/>
    <property type="evidence" value="ECO:0007669"/>
    <property type="project" value="TreeGrafter"/>
</dbReference>